<protein>
    <submittedName>
        <fullName evidence="2">Uncharacterized protein</fullName>
    </submittedName>
</protein>
<keyword evidence="3" id="KW-1185">Reference proteome</keyword>
<sequence length="94" mass="10760">MVGKRQYKGKQGMTSRGQAWTPDLGDNFGNFGDKSKIPGNAIIFSISLLGEYIYRMYCMIPCDVTPSRTRVYKRKQLKGGRTLEFQLQCELESR</sequence>
<feature type="region of interest" description="Disordered" evidence="1">
    <location>
        <begin position="1"/>
        <end position="21"/>
    </location>
</feature>
<evidence type="ECO:0000256" key="1">
    <source>
        <dbReference type="SAM" id="MobiDB-lite"/>
    </source>
</evidence>
<reference evidence="2 3" key="1">
    <citation type="journal article" date="2019" name="Sci. Rep.">
        <title>Orb-weaving spider Araneus ventricosus genome elucidates the spidroin gene catalogue.</title>
        <authorList>
            <person name="Kono N."/>
            <person name="Nakamura H."/>
            <person name="Ohtoshi R."/>
            <person name="Moran D.A.P."/>
            <person name="Shinohara A."/>
            <person name="Yoshida Y."/>
            <person name="Fujiwara M."/>
            <person name="Mori M."/>
            <person name="Tomita M."/>
            <person name="Arakawa K."/>
        </authorList>
    </citation>
    <scope>NUCLEOTIDE SEQUENCE [LARGE SCALE GENOMIC DNA]</scope>
</reference>
<dbReference type="Proteomes" id="UP000499080">
    <property type="component" value="Unassembled WGS sequence"/>
</dbReference>
<comment type="caution">
    <text evidence="2">The sequence shown here is derived from an EMBL/GenBank/DDBJ whole genome shotgun (WGS) entry which is preliminary data.</text>
</comment>
<evidence type="ECO:0000313" key="3">
    <source>
        <dbReference type="Proteomes" id="UP000499080"/>
    </source>
</evidence>
<name>A0A4Y2FAG1_ARAVE</name>
<dbReference type="AlphaFoldDB" id="A0A4Y2FAG1"/>
<organism evidence="2 3">
    <name type="scientific">Araneus ventricosus</name>
    <name type="common">Orbweaver spider</name>
    <name type="synonym">Epeira ventricosa</name>
    <dbReference type="NCBI Taxonomy" id="182803"/>
    <lineage>
        <taxon>Eukaryota</taxon>
        <taxon>Metazoa</taxon>
        <taxon>Ecdysozoa</taxon>
        <taxon>Arthropoda</taxon>
        <taxon>Chelicerata</taxon>
        <taxon>Arachnida</taxon>
        <taxon>Araneae</taxon>
        <taxon>Araneomorphae</taxon>
        <taxon>Entelegynae</taxon>
        <taxon>Araneoidea</taxon>
        <taxon>Araneidae</taxon>
        <taxon>Araneus</taxon>
    </lineage>
</organism>
<proteinExistence type="predicted"/>
<evidence type="ECO:0000313" key="2">
    <source>
        <dbReference type="EMBL" id="GBM37235.1"/>
    </source>
</evidence>
<dbReference type="EMBL" id="BGPR01000832">
    <property type="protein sequence ID" value="GBM37235.1"/>
    <property type="molecule type" value="Genomic_DNA"/>
</dbReference>
<gene>
    <name evidence="2" type="ORF">AVEN_244929_1</name>
</gene>
<accession>A0A4Y2FAG1</accession>